<reference evidence="1 2" key="1">
    <citation type="journal article" date="2018" name="Sci. Rep.">
        <title>Genomic signatures of local adaptation to the degree of environmental predictability in rotifers.</title>
        <authorList>
            <person name="Franch-Gras L."/>
            <person name="Hahn C."/>
            <person name="Garcia-Roger E.M."/>
            <person name="Carmona M.J."/>
            <person name="Serra M."/>
            <person name="Gomez A."/>
        </authorList>
    </citation>
    <scope>NUCLEOTIDE SEQUENCE [LARGE SCALE GENOMIC DNA]</scope>
    <source>
        <strain evidence="1">HYR1</strain>
    </source>
</reference>
<evidence type="ECO:0000313" key="1">
    <source>
        <dbReference type="EMBL" id="RNA33996.1"/>
    </source>
</evidence>
<sequence length="89" mass="10617">MSLTSTIKFLNCSIYLTSTRKNLNPEKFIENFLTHFLRCVKLKFIVYFYKNRAENLAAIFTLTNVIRFPYTRKFEKKFLSVQNSDYGIL</sequence>
<name>A0A3M7SDY5_BRAPC</name>
<dbReference type="AlphaFoldDB" id="A0A3M7SDY5"/>
<comment type="caution">
    <text evidence="1">The sequence shown here is derived from an EMBL/GenBank/DDBJ whole genome shotgun (WGS) entry which is preliminary data.</text>
</comment>
<dbReference type="Proteomes" id="UP000276133">
    <property type="component" value="Unassembled WGS sequence"/>
</dbReference>
<organism evidence="1 2">
    <name type="scientific">Brachionus plicatilis</name>
    <name type="common">Marine rotifer</name>
    <name type="synonym">Brachionus muelleri</name>
    <dbReference type="NCBI Taxonomy" id="10195"/>
    <lineage>
        <taxon>Eukaryota</taxon>
        <taxon>Metazoa</taxon>
        <taxon>Spiralia</taxon>
        <taxon>Gnathifera</taxon>
        <taxon>Rotifera</taxon>
        <taxon>Eurotatoria</taxon>
        <taxon>Monogononta</taxon>
        <taxon>Pseudotrocha</taxon>
        <taxon>Ploima</taxon>
        <taxon>Brachionidae</taxon>
        <taxon>Brachionus</taxon>
    </lineage>
</organism>
<protein>
    <submittedName>
        <fullName evidence="1">Uncharacterized protein</fullName>
    </submittedName>
</protein>
<evidence type="ECO:0000313" key="2">
    <source>
        <dbReference type="Proteomes" id="UP000276133"/>
    </source>
</evidence>
<keyword evidence="2" id="KW-1185">Reference proteome</keyword>
<proteinExistence type="predicted"/>
<accession>A0A3M7SDY5</accession>
<dbReference type="EMBL" id="REGN01001541">
    <property type="protein sequence ID" value="RNA33996.1"/>
    <property type="molecule type" value="Genomic_DNA"/>
</dbReference>
<gene>
    <name evidence="1" type="ORF">BpHYR1_028787</name>
</gene>